<name>A0A5B7HQ94_PORTR</name>
<keyword evidence="2" id="KW-1185">Reference proteome</keyword>
<gene>
    <name evidence="1" type="ORF">E2C01_068977</name>
</gene>
<evidence type="ECO:0000313" key="1">
    <source>
        <dbReference type="EMBL" id="MPC74610.1"/>
    </source>
</evidence>
<dbReference type="Proteomes" id="UP000324222">
    <property type="component" value="Unassembled WGS sequence"/>
</dbReference>
<evidence type="ECO:0000313" key="2">
    <source>
        <dbReference type="Proteomes" id="UP000324222"/>
    </source>
</evidence>
<comment type="caution">
    <text evidence="1">The sequence shown here is derived from an EMBL/GenBank/DDBJ whole genome shotgun (WGS) entry which is preliminary data.</text>
</comment>
<protein>
    <submittedName>
        <fullName evidence="1">Uncharacterized protein</fullName>
    </submittedName>
</protein>
<dbReference type="EMBL" id="VSRR010039292">
    <property type="protein sequence ID" value="MPC74610.1"/>
    <property type="molecule type" value="Genomic_DNA"/>
</dbReference>
<accession>A0A5B7HQ94</accession>
<proteinExistence type="predicted"/>
<sequence length="87" mass="9348">MKSPATFPPNTSPFDHTGKLPVTNSLPCPVTPPVQVFLAHLSRVPLFLTSLTWLDSCRASPSFPFQSCSFPPPSTFIRAVTPPPVAA</sequence>
<dbReference type="AlphaFoldDB" id="A0A5B7HQ94"/>
<organism evidence="1 2">
    <name type="scientific">Portunus trituberculatus</name>
    <name type="common">Swimming crab</name>
    <name type="synonym">Neptunus trituberculatus</name>
    <dbReference type="NCBI Taxonomy" id="210409"/>
    <lineage>
        <taxon>Eukaryota</taxon>
        <taxon>Metazoa</taxon>
        <taxon>Ecdysozoa</taxon>
        <taxon>Arthropoda</taxon>
        <taxon>Crustacea</taxon>
        <taxon>Multicrustacea</taxon>
        <taxon>Malacostraca</taxon>
        <taxon>Eumalacostraca</taxon>
        <taxon>Eucarida</taxon>
        <taxon>Decapoda</taxon>
        <taxon>Pleocyemata</taxon>
        <taxon>Brachyura</taxon>
        <taxon>Eubrachyura</taxon>
        <taxon>Portunoidea</taxon>
        <taxon>Portunidae</taxon>
        <taxon>Portuninae</taxon>
        <taxon>Portunus</taxon>
    </lineage>
</organism>
<reference evidence="1 2" key="1">
    <citation type="submission" date="2019-05" db="EMBL/GenBank/DDBJ databases">
        <title>Another draft genome of Portunus trituberculatus and its Hox gene families provides insights of decapod evolution.</title>
        <authorList>
            <person name="Jeong J.-H."/>
            <person name="Song I."/>
            <person name="Kim S."/>
            <person name="Choi T."/>
            <person name="Kim D."/>
            <person name="Ryu S."/>
            <person name="Kim W."/>
        </authorList>
    </citation>
    <scope>NUCLEOTIDE SEQUENCE [LARGE SCALE GENOMIC DNA]</scope>
    <source>
        <tissue evidence="1">Muscle</tissue>
    </source>
</reference>